<proteinExistence type="predicted"/>
<dbReference type="InterPro" id="IPR052164">
    <property type="entry name" value="Anthracycline_SecMetBiosynth"/>
</dbReference>
<accession>A0ABS1KWK4</accession>
<dbReference type="InterPro" id="IPR004360">
    <property type="entry name" value="Glyas_Fos-R_dOase_dom"/>
</dbReference>
<dbReference type="PANTHER" id="PTHR33993">
    <property type="entry name" value="GLYOXALASE-RELATED"/>
    <property type="match status" value="1"/>
</dbReference>
<dbReference type="InterPro" id="IPR037523">
    <property type="entry name" value="VOC_core"/>
</dbReference>
<sequence>MEETQPTYGNGKIAYLEIPTLNQAQSANFYRAVFGWRIRTRMDGAVAFDDGVNEVSGTWVTHRPPSNHPGILTYIMVEDIHNTIALILANGGVIVQPLGLDAPEITARFSDPSGNVMGIFQDRES</sequence>
<dbReference type="Pfam" id="PF00903">
    <property type="entry name" value="Glyoxalase"/>
    <property type="match status" value="1"/>
</dbReference>
<feature type="domain" description="VOC" evidence="1">
    <location>
        <begin position="12"/>
        <end position="122"/>
    </location>
</feature>
<protein>
    <submittedName>
        <fullName evidence="2">VOC family protein</fullName>
    </submittedName>
</protein>
<evidence type="ECO:0000259" key="1">
    <source>
        <dbReference type="PROSITE" id="PS51819"/>
    </source>
</evidence>
<dbReference type="Proteomes" id="UP000613030">
    <property type="component" value="Unassembled WGS sequence"/>
</dbReference>
<dbReference type="EMBL" id="JAERRB010000007">
    <property type="protein sequence ID" value="MBL0743693.1"/>
    <property type="molecule type" value="Genomic_DNA"/>
</dbReference>
<evidence type="ECO:0000313" key="2">
    <source>
        <dbReference type="EMBL" id="MBL0743693.1"/>
    </source>
</evidence>
<gene>
    <name evidence="2" type="ORF">JI741_20855</name>
</gene>
<dbReference type="InterPro" id="IPR029068">
    <property type="entry name" value="Glyas_Bleomycin-R_OHBP_Dase"/>
</dbReference>
<reference evidence="2 3" key="1">
    <citation type="submission" date="2021-01" db="EMBL/GenBank/DDBJ databases">
        <title>Chryseolinea sp. Jin1 Genome sequencing and assembly.</title>
        <authorList>
            <person name="Kim I."/>
        </authorList>
    </citation>
    <scope>NUCLEOTIDE SEQUENCE [LARGE SCALE GENOMIC DNA]</scope>
    <source>
        <strain evidence="2 3">Jin1</strain>
    </source>
</reference>
<name>A0ABS1KWK4_9BACT</name>
<dbReference type="Gene3D" id="3.10.180.10">
    <property type="entry name" value="2,3-Dihydroxybiphenyl 1,2-Dioxygenase, domain 1"/>
    <property type="match status" value="1"/>
</dbReference>
<keyword evidence="3" id="KW-1185">Reference proteome</keyword>
<dbReference type="RefSeq" id="WP_202013058.1">
    <property type="nucleotide sequence ID" value="NZ_JAERRB010000007.1"/>
</dbReference>
<comment type="caution">
    <text evidence="2">The sequence shown here is derived from an EMBL/GenBank/DDBJ whole genome shotgun (WGS) entry which is preliminary data.</text>
</comment>
<organism evidence="2 3">
    <name type="scientific">Chryseolinea lacunae</name>
    <dbReference type="NCBI Taxonomy" id="2801331"/>
    <lineage>
        <taxon>Bacteria</taxon>
        <taxon>Pseudomonadati</taxon>
        <taxon>Bacteroidota</taxon>
        <taxon>Cytophagia</taxon>
        <taxon>Cytophagales</taxon>
        <taxon>Fulvivirgaceae</taxon>
        <taxon>Chryseolinea</taxon>
    </lineage>
</organism>
<dbReference type="PANTHER" id="PTHR33993:SF2">
    <property type="entry name" value="VOC DOMAIN-CONTAINING PROTEIN"/>
    <property type="match status" value="1"/>
</dbReference>
<evidence type="ECO:0000313" key="3">
    <source>
        <dbReference type="Proteomes" id="UP000613030"/>
    </source>
</evidence>
<dbReference type="PROSITE" id="PS51819">
    <property type="entry name" value="VOC"/>
    <property type="match status" value="1"/>
</dbReference>
<dbReference type="SUPFAM" id="SSF54593">
    <property type="entry name" value="Glyoxalase/Bleomycin resistance protein/Dihydroxybiphenyl dioxygenase"/>
    <property type="match status" value="1"/>
</dbReference>